<dbReference type="AlphaFoldDB" id="A0AAN9MYP0"/>
<reference evidence="1 2" key="1">
    <citation type="submission" date="2024-01" db="EMBL/GenBank/DDBJ databases">
        <title>The genomes of 5 underutilized Papilionoideae crops provide insights into root nodulation and disease resistanc.</title>
        <authorList>
            <person name="Jiang F."/>
        </authorList>
    </citation>
    <scope>NUCLEOTIDE SEQUENCE [LARGE SCALE GENOMIC DNA]</scope>
    <source>
        <strain evidence="1">LVBAO_FW01</strain>
        <tissue evidence="1">Leaves</tissue>
    </source>
</reference>
<evidence type="ECO:0000313" key="2">
    <source>
        <dbReference type="Proteomes" id="UP001367508"/>
    </source>
</evidence>
<name>A0AAN9MYP0_CANGL</name>
<organism evidence="1 2">
    <name type="scientific">Canavalia gladiata</name>
    <name type="common">Sword bean</name>
    <name type="synonym">Dolichos gladiatus</name>
    <dbReference type="NCBI Taxonomy" id="3824"/>
    <lineage>
        <taxon>Eukaryota</taxon>
        <taxon>Viridiplantae</taxon>
        <taxon>Streptophyta</taxon>
        <taxon>Embryophyta</taxon>
        <taxon>Tracheophyta</taxon>
        <taxon>Spermatophyta</taxon>
        <taxon>Magnoliopsida</taxon>
        <taxon>eudicotyledons</taxon>
        <taxon>Gunneridae</taxon>
        <taxon>Pentapetalae</taxon>
        <taxon>rosids</taxon>
        <taxon>fabids</taxon>
        <taxon>Fabales</taxon>
        <taxon>Fabaceae</taxon>
        <taxon>Papilionoideae</taxon>
        <taxon>50 kb inversion clade</taxon>
        <taxon>NPAAA clade</taxon>
        <taxon>indigoferoid/millettioid clade</taxon>
        <taxon>Phaseoleae</taxon>
        <taxon>Canavalia</taxon>
    </lineage>
</organism>
<protein>
    <submittedName>
        <fullName evidence="1">Uncharacterized protein</fullName>
    </submittedName>
</protein>
<gene>
    <name evidence="1" type="ORF">VNO77_02838</name>
</gene>
<dbReference type="Proteomes" id="UP001367508">
    <property type="component" value="Unassembled WGS sequence"/>
</dbReference>
<accession>A0AAN9MYP0</accession>
<keyword evidence="2" id="KW-1185">Reference proteome</keyword>
<proteinExistence type="predicted"/>
<evidence type="ECO:0000313" key="1">
    <source>
        <dbReference type="EMBL" id="KAK7360823.1"/>
    </source>
</evidence>
<dbReference type="EMBL" id="JAYMYQ010000001">
    <property type="protein sequence ID" value="KAK7360823.1"/>
    <property type="molecule type" value="Genomic_DNA"/>
</dbReference>
<comment type="caution">
    <text evidence="1">The sequence shown here is derived from an EMBL/GenBank/DDBJ whole genome shotgun (WGS) entry which is preliminary data.</text>
</comment>
<sequence length="151" mass="17371">MTNDKALVRPLAACETIGPAITNLCMQFYRGISLTSSIFIGTYGSFMDQFTRCRPKSIHQCVVPHTSDQPIRNCVFLFPVFLLYYTVNLDYYFNKIRLRTLGLARGKLLTFPKGDLMLEVLPENYELAWFCRVVPDLLKQKKASISFADLW</sequence>